<dbReference type="Proteomes" id="UP000012073">
    <property type="component" value="Unassembled WGS sequence"/>
</dbReference>
<keyword evidence="3" id="KW-1185">Reference proteome</keyword>
<name>R7QC74_CHOCR</name>
<dbReference type="RefSeq" id="XP_005714815.1">
    <property type="nucleotide sequence ID" value="XM_005714758.1"/>
</dbReference>
<dbReference type="EMBL" id="HG001713">
    <property type="protein sequence ID" value="CDF34996.1"/>
    <property type="molecule type" value="Genomic_DNA"/>
</dbReference>
<protein>
    <submittedName>
        <fullName evidence="2">Uncharacterized protein</fullName>
    </submittedName>
</protein>
<evidence type="ECO:0000256" key="1">
    <source>
        <dbReference type="SAM" id="Phobius"/>
    </source>
</evidence>
<keyword evidence="1" id="KW-0812">Transmembrane</keyword>
<dbReference type="KEGG" id="ccp:CHC_T00003326001"/>
<sequence length="125" mass="14586">MDRPADVLSWKELKQGRYLFIHLVHETIFHLYTLINVLIAKGRSRKRWRTIDINRHAILREGFGFAPKHLKMLLNGGRDLQELLQDFLPSFSPVLETQPAIVRVLLLPLEATETLLRGIWLRHAS</sequence>
<dbReference type="AlphaFoldDB" id="R7QC74"/>
<feature type="transmembrane region" description="Helical" evidence="1">
    <location>
        <begin position="20"/>
        <end position="39"/>
    </location>
</feature>
<gene>
    <name evidence="2" type="ORF">CHC_T00003326001</name>
</gene>
<dbReference type="GeneID" id="17322530"/>
<evidence type="ECO:0000313" key="3">
    <source>
        <dbReference type="Proteomes" id="UP000012073"/>
    </source>
</evidence>
<keyword evidence="1" id="KW-0472">Membrane</keyword>
<evidence type="ECO:0000313" key="2">
    <source>
        <dbReference type="EMBL" id="CDF34996.1"/>
    </source>
</evidence>
<reference evidence="3" key="1">
    <citation type="journal article" date="2013" name="Proc. Natl. Acad. Sci. U.S.A.">
        <title>Genome structure and metabolic features in the red seaweed Chondrus crispus shed light on evolution of the Archaeplastida.</title>
        <authorList>
            <person name="Collen J."/>
            <person name="Porcel B."/>
            <person name="Carre W."/>
            <person name="Ball S.G."/>
            <person name="Chaparro C."/>
            <person name="Tonon T."/>
            <person name="Barbeyron T."/>
            <person name="Michel G."/>
            <person name="Noel B."/>
            <person name="Valentin K."/>
            <person name="Elias M."/>
            <person name="Artiguenave F."/>
            <person name="Arun A."/>
            <person name="Aury J.M."/>
            <person name="Barbosa-Neto J.F."/>
            <person name="Bothwell J.H."/>
            <person name="Bouget F.Y."/>
            <person name="Brillet L."/>
            <person name="Cabello-Hurtado F."/>
            <person name="Capella-Gutierrez S."/>
            <person name="Charrier B."/>
            <person name="Cladiere L."/>
            <person name="Cock J.M."/>
            <person name="Coelho S.M."/>
            <person name="Colleoni C."/>
            <person name="Czjzek M."/>
            <person name="Da Silva C."/>
            <person name="Delage L."/>
            <person name="Denoeud F."/>
            <person name="Deschamps P."/>
            <person name="Dittami S.M."/>
            <person name="Gabaldon T."/>
            <person name="Gachon C.M."/>
            <person name="Groisillier A."/>
            <person name="Herve C."/>
            <person name="Jabbari K."/>
            <person name="Katinka M."/>
            <person name="Kloareg B."/>
            <person name="Kowalczyk N."/>
            <person name="Labadie K."/>
            <person name="Leblanc C."/>
            <person name="Lopez P.J."/>
            <person name="McLachlan D.H."/>
            <person name="Meslet-Cladiere L."/>
            <person name="Moustafa A."/>
            <person name="Nehr Z."/>
            <person name="Nyvall Collen P."/>
            <person name="Panaud O."/>
            <person name="Partensky F."/>
            <person name="Poulain J."/>
            <person name="Rensing S.A."/>
            <person name="Rousvoal S."/>
            <person name="Samson G."/>
            <person name="Symeonidi A."/>
            <person name="Weissenbach J."/>
            <person name="Zambounis A."/>
            <person name="Wincker P."/>
            <person name="Boyen C."/>
        </authorList>
    </citation>
    <scope>NUCLEOTIDE SEQUENCE [LARGE SCALE GENOMIC DNA]</scope>
    <source>
        <strain evidence="3">cv. Stackhouse</strain>
    </source>
</reference>
<proteinExistence type="predicted"/>
<dbReference type="Gramene" id="CDF34996">
    <property type="protein sequence ID" value="CDF34996"/>
    <property type="gene ID" value="CHC_T00003326001"/>
</dbReference>
<organism evidence="2 3">
    <name type="scientific">Chondrus crispus</name>
    <name type="common">Carrageen Irish moss</name>
    <name type="synonym">Polymorpha crispa</name>
    <dbReference type="NCBI Taxonomy" id="2769"/>
    <lineage>
        <taxon>Eukaryota</taxon>
        <taxon>Rhodophyta</taxon>
        <taxon>Florideophyceae</taxon>
        <taxon>Rhodymeniophycidae</taxon>
        <taxon>Gigartinales</taxon>
        <taxon>Gigartinaceae</taxon>
        <taxon>Chondrus</taxon>
    </lineage>
</organism>
<accession>R7QC74</accession>
<keyword evidence="1" id="KW-1133">Transmembrane helix</keyword>